<dbReference type="AlphaFoldDB" id="A0A1G2LNM6"/>
<reference evidence="1 2" key="1">
    <citation type="journal article" date="2016" name="Nat. Commun.">
        <title>Thousands of microbial genomes shed light on interconnected biogeochemical processes in an aquifer system.</title>
        <authorList>
            <person name="Anantharaman K."/>
            <person name="Brown C.T."/>
            <person name="Hug L.A."/>
            <person name="Sharon I."/>
            <person name="Castelle C.J."/>
            <person name="Probst A.J."/>
            <person name="Thomas B.C."/>
            <person name="Singh A."/>
            <person name="Wilkins M.J."/>
            <person name="Karaoz U."/>
            <person name="Brodie E.L."/>
            <person name="Williams K.H."/>
            <person name="Hubbard S.S."/>
            <person name="Banfield J.F."/>
        </authorList>
    </citation>
    <scope>NUCLEOTIDE SEQUENCE [LARGE SCALE GENOMIC DNA]</scope>
</reference>
<dbReference type="InterPro" id="IPR036388">
    <property type="entry name" value="WH-like_DNA-bd_sf"/>
</dbReference>
<dbReference type="InterPro" id="IPR036390">
    <property type="entry name" value="WH_DNA-bd_sf"/>
</dbReference>
<proteinExistence type="predicted"/>
<evidence type="ECO:0000313" key="2">
    <source>
        <dbReference type="Proteomes" id="UP000177171"/>
    </source>
</evidence>
<sequence>MRLIFINKNRNNMLKKEAIWREILIQARMNKKAIFTQKELAAYFGFSLSTVFNALKVLRAANIISVSGRNFRLESYQKLLYLWASFRTFRNDLAYSARIALDPKKIESSVPPDSDFGLYSASVLLYHIEPADYDHIYLYADEARIAEIFERFPGADLSSKNPNFFILKKDQWLTRYAEMPLEQIFVDIWNAPEWYAKDFLKNIEDKLLP</sequence>
<accession>A0A1G2LNM6</accession>
<protein>
    <submittedName>
        <fullName evidence="1">Uncharacterized protein</fullName>
    </submittedName>
</protein>
<dbReference type="EMBL" id="MHQY01000033">
    <property type="protein sequence ID" value="OHA13183.1"/>
    <property type="molecule type" value="Genomic_DNA"/>
</dbReference>
<name>A0A1G2LNM6_9BACT</name>
<gene>
    <name evidence="1" type="ORF">A3G49_02355</name>
</gene>
<dbReference type="SUPFAM" id="SSF46785">
    <property type="entry name" value="Winged helix' DNA-binding domain"/>
    <property type="match status" value="1"/>
</dbReference>
<dbReference type="Proteomes" id="UP000177171">
    <property type="component" value="Unassembled WGS sequence"/>
</dbReference>
<evidence type="ECO:0000313" key="1">
    <source>
        <dbReference type="EMBL" id="OHA13183.1"/>
    </source>
</evidence>
<dbReference type="Gene3D" id="1.10.10.10">
    <property type="entry name" value="Winged helix-like DNA-binding domain superfamily/Winged helix DNA-binding domain"/>
    <property type="match status" value="1"/>
</dbReference>
<comment type="caution">
    <text evidence="1">The sequence shown here is derived from an EMBL/GenBank/DDBJ whole genome shotgun (WGS) entry which is preliminary data.</text>
</comment>
<organism evidence="1 2">
    <name type="scientific">Candidatus Sungbacteria bacterium RIFCSPLOWO2_12_FULL_41_11</name>
    <dbReference type="NCBI Taxonomy" id="1802286"/>
    <lineage>
        <taxon>Bacteria</taxon>
        <taxon>Candidatus Sungiibacteriota</taxon>
    </lineage>
</organism>